<evidence type="ECO:0000256" key="1">
    <source>
        <dbReference type="SAM" id="MobiDB-lite"/>
    </source>
</evidence>
<feature type="compositionally biased region" description="Basic and acidic residues" evidence="1">
    <location>
        <begin position="98"/>
        <end position="125"/>
    </location>
</feature>
<proteinExistence type="predicted"/>
<accession>A0AAD6WYB9</accession>
<feature type="region of interest" description="Disordered" evidence="1">
    <location>
        <begin position="1"/>
        <end position="200"/>
    </location>
</feature>
<feature type="compositionally biased region" description="Polar residues" evidence="1">
    <location>
        <begin position="155"/>
        <end position="170"/>
    </location>
</feature>
<name>A0AAD6WYB9_9AGAR</name>
<organism evidence="2 3">
    <name type="scientific">Mycena alexandri</name>
    <dbReference type="NCBI Taxonomy" id="1745969"/>
    <lineage>
        <taxon>Eukaryota</taxon>
        <taxon>Fungi</taxon>
        <taxon>Dikarya</taxon>
        <taxon>Basidiomycota</taxon>
        <taxon>Agaricomycotina</taxon>
        <taxon>Agaricomycetes</taxon>
        <taxon>Agaricomycetidae</taxon>
        <taxon>Agaricales</taxon>
        <taxon>Marasmiineae</taxon>
        <taxon>Mycenaceae</taxon>
        <taxon>Mycena</taxon>
    </lineage>
</organism>
<dbReference type="EMBL" id="JARJCM010000118">
    <property type="protein sequence ID" value="KAJ7027906.1"/>
    <property type="molecule type" value="Genomic_DNA"/>
</dbReference>
<reference evidence="2" key="1">
    <citation type="submission" date="2023-03" db="EMBL/GenBank/DDBJ databases">
        <title>Massive genome expansion in bonnet fungi (Mycena s.s.) driven by repeated elements and novel gene families across ecological guilds.</title>
        <authorList>
            <consortium name="Lawrence Berkeley National Laboratory"/>
            <person name="Harder C.B."/>
            <person name="Miyauchi S."/>
            <person name="Viragh M."/>
            <person name="Kuo A."/>
            <person name="Thoen E."/>
            <person name="Andreopoulos B."/>
            <person name="Lu D."/>
            <person name="Skrede I."/>
            <person name="Drula E."/>
            <person name="Henrissat B."/>
            <person name="Morin E."/>
            <person name="Kohler A."/>
            <person name="Barry K."/>
            <person name="LaButti K."/>
            <person name="Morin E."/>
            <person name="Salamov A."/>
            <person name="Lipzen A."/>
            <person name="Mereny Z."/>
            <person name="Hegedus B."/>
            <person name="Baldrian P."/>
            <person name="Stursova M."/>
            <person name="Weitz H."/>
            <person name="Taylor A."/>
            <person name="Grigoriev I.V."/>
            <person name="Nagy L.G."/>
            <person name="Martin F."/>
            <person name="Kauserud H."/>
        </authorList>
    </citation>
    <scope>NUCLEOTIDE SEQUENCE</scope>
    <source>
        <strain evidence="2">CBHHK200</strain>
    </source>
</reference>
<gene>
    <name evidence="2" type="ORF">C8F04DRAFT_1189104</name>
</gene>
<comment type="caution">
    <text evidence="2">The sequence shown here is derived from an EMBL/GenBank/DDBJ whole genome shotgun (WGS) entry which is preliminary data.</text>
</comment>
<feature type="compositionally biased region" description="Basic and acidic residues" evidence="1">
    <location>
        <begin position="43"/>
        <end position="63"/>
    </location>
</feature>
<evidence type="ECO:0000313" key="2">
    <source>
        <dbReference type="EMBL" id="KAJ7027906.1"/>
    </source>
</evidence>
<feature type="compositionally biased region" description="Low complexity" evidence="1">
    <location>
        <begin position="68"/>
        <end position="82"/>
    </location>
</feature>
<protein>
    <submittedName>
        <fullName evidence="2">Uncharacterized protein</fullName>
    </submittedName>
</protein>
<evidence type="ECO:0000313" key="3">
    <source>
        <dbReference type="Proteomes" id="UP001218188"/>
    </source>
</evidence>
<keyword evidence="3" id="KW-1185">Reference proteome</keyword>
<dbReference type="AlphaFoldDB" id="A0AAD6WYB9"/>
<dbReference type="Proteomes" id="UP001218188">
    <property type="component" value="Unassembled WGS sequence"/>
</dbReference>
<sequence>MAGNPSAAPWRLRLPEKVDQDDEEWGEGEHITPLAPIEWLSKWQEDKAQWEAERENWQREHPPHKPSRSAPSSSPPRSTSPREATRPKRSVTRPEPSPTEREAAPPERDVQQDDGWGRRLWDRYFPRARRKSITEDRPDAQNDTEDCFKPPSRPAGQNTTFTGLSSFTPTSVPPRVFGDSSSNDLQMDMDSFWQSSGSAS</sequence>